<sequence length="114" mass="12810">MDYGSRARQKKNHITAHIDGPDWAAWGGWRRKKGLIQKSQERITTAPMAPKVVLSISTLHYTKEGFYRRPNTAWEMSILSGPEVWTRGAFSTNTISQLLNASDLISNGSFCILS</sequence>
<evidence type="ECO:0000313" key="1">
    <source>
        <dbReference type="EMBL" id="KAJ5581306.1"/>
    </source>
</evidence>
<dbReference type="EMBL" id="JAQJAC010000006">
    <property type="protein sequence ID" value="KAJ5581306.1"/>
    <property type="molecule type" value="Genomic_DNA"/>
</dbReference>
<gene>
    <name evidence="1" type="ORF">N7450_007607</name>
</gene>
<name>A0AAD6GS32_9EURO</name>
<reference evidence="1 2" key="1">
    <citation type="journal article" date="2023" name="IMA Fungus">
        <title>Comparative genomic study of the Penicillium genus elucidates a diverse pangenome and 15 lateral gene transfer events.</title>
        <authorList>
            <person name="Petersen C."/>
            <person name="Sorensen T."/>
            <person name="Nielsen M.R."/>
            <person name="Sondergaard T.E."/>
            <person name="Sorensen J.L."/>
            <person name="Fitzpatrick D.A."/>
            <person name="Frisvad J.C."/>
            <person name="Nielsen K.L."/>
        </authorList>
    </citation>
    <scope>NUCLEOTIDE SEQUENCE [LARGE SCALE GENOMIC DNA]</scope>
    <source>
        <strain evidence="1 2">IBT 29057</strain>
    </source>
</reference>
<organism evidence="1 2">
    <name type="scientific">Penicillium hetheringtonii</name>
    <dbReference type="NCBI Taxonomy" id="911720"/>
    <lineage>
        <taxon>Eukaryota</taxon>
        <taxon>Fungi</taxon>
        <taxon>Dikarya</taxon>
        <taxon>Ascomycota</taxon>
        <taxon>Pezizomycotina</taxon>
        <taxon>Eurotiomycetes</taxon>
        <taxon>Eurotiomycetidae</taxon>
        <taxon>Eurotiales</taxon>
        <taxon>Aspergillaceae</taxon>
        <taxon>Penicillium</taxon>
    </lineage>
</organism>
<proteinExistence type="predicted"/>
<evidence type="ECO:0000313" key="2">
    <source>
        <dbReference type="Proteomes" id="UP001216150"/>
    </source>
</evidence>
<dbReference type="Proteomes" id="UP001216150">
    <property type="component" value="Unassembled WGS sequence"/>
</dbReference>
<keyword evidence="2" id="KW-1185">Reference proteome</keyword>
<dbReference type="AlphaFoldDB" id="A0AAD6GS32"/>
<accession>A0AAD6GS32</accession>
<comment type="caution">
    <text evidence="1">The sequence shown here is derived from an EMBL/GenBank/DDBJ whole genome shotgun (WGS) entry which is preliminary data.</text>
</comment>
<protein>
    <submittedName>
        <fullName evidence="1">Uncharacterized protein</fullName>
    </submittedName>
</protein>